<evidence type="ECO:0000256" key="1">
    <source>
        <dbReference type="SAM" id="SignalP"/>
    </source>
</evidence>
<keyword evidence="4" id="KW-1185">Reference proteome</keyword>
<dbReference type="OrthoDB" id="9811036at2"/>
<keyword evidence="1" id="KW-0732">Signal</keyword>
<dbReference type="CDD" id="cd02951">
    <property type="entry name" value="SoxW"/>
    <property type="match status" value="1"/>
</dbReference>
<dbReference type="Gene3D" id="3.40.30.10">
    <property type="entry name" value="Glutaredoxin"/>
    <property type="match status" value="1"/>
</dbReference>
<name>A0A0M6YLJ7_9RHOB</name>
<evidence type="ECO:0000313" key="3">
    <source>
        <dbReference type="EMBL" id="CTQ51231.1"/>
    </source>
</evidence>
<protein>
    <submittedName>
        <fullName evidence="3">Thioredoxin-related protein</fullName>
    </submittedName>
</protein>
<feature type="domain" description="Thioredoxin-like fold" evidence="2">
    <location>
        <begin position="51"/>
        <end position="134"/>
    </location>
</feature>
<evidence type="ECO:0000259" key="2">
    <source>
        <dbReference type="Pfam" id="PF13098"/>
    </source>
</evidence>
<proteinExistence type="predicted"/>
<reference evidence="3 4" key="1">
    <citation type="submission" date="2015-07" db="EMBL/GenBank/DDBJ databases">
        <authorList>
            <person name="Noorani M."/>
        </authorList>
    </citation>
    <scope>NUCLEOTIDE SEQUENCE [LARGE SCALE GENOMIC DNA]</scope>
    <source>
        <strain evidence="3 4">CECT 7802</strain>
    </source>
</reference>
<dbReference type="InterPro" id="IPR036249">
    <property type="entry name" value="Thioredoxin-like_sf"/>
</dbReference>
<feature type="chain" id="PRO_5005808012" evidence="1">
    <location>
        <begin position="23"/>
        <end position="187"/>
    </location>
</feature>
<feature type="signal peptide" evidence="1">
    <location>
        <begin position="1"/>
        <end position="22"/>
    </location>
</feature>
<gene>
    <name evidence="3" type="ORF">JDO7802_03270</name>
</gene>
<dbReference type="InterPro" id="IPR012336">
    <property type="entry name" value="Thioredoxin-like_fold"/>
</dbReference>
<dbReference type="AlphaFoldDB" id="A0A0M6YLJ7"/>
<evidence type="ECO:0000313" key="4">
    <source>
        <dbReference type="Proteomes" id="UP000049222"/>
    </source>
</evidence>
<dbReference type="STRING" id="420998.JDO7802_03270"/>
<dbReference type="InterPro" id="IPR041737">
    <property type="entry name" value="SoxW"/>
</dbReference>
<dbReference type="Proteomes" id="UP000049222">
    <property type="component" value="Unassembled WGS sequence"/>
</dbReference>
<dbReference type="SUPFAM" id="SSF52833">
    <property type="entry name" value="Thioredoxin-like"/>
    <property type="match status" value="1"/>
</dbReference>
<sequence>MRHLATFGAALALFAWVGAVPAAEIGDDGLHKAPWMVETFKDLREDLGEANAEGKRLMVIVEQRGCIYCTQMHEEVFVEEDIAAMLSEEYFVVQMNMFGDVEVTDFDGESLSEKEAVRKWGLNFTPTLMFLPEDVAEDVDAGDAAVATIPGAFGPGTTRNMLTWVLEHGYDGEEGFQAYHARKLNGG</sequence>
<dbReference type="EMBL" id="CXSU01000012">
    <property type="protein sequence ID" value="CTQ51231.1"/>
    <property type="molecule type" value="Genomic_DNA"/>
</dbReference>
<dbReference type="RefSeq" id="WP_055086962.1">
    <property type="nucleotide sequence ID" value="NZ_CXSU01000012.1"/>
</dbReference>
<dbReference type="Pfam" id="PF13098">
    <property type="entry name" value="Thioredoxin_2"/>
    <property type="match status" value="1"/>
</dbReference>
<organism evidence="3 4">
    <name type="scientific">Jannaschia donghaensis</name>
    <dbReference type="NCBI Taxonomy" id="420998"/>
    <lineage>
        <taxon>Bacteria</taxon>
        <taxon>Pseudomonadati</taxon>
        <taxon>Pseudomonadota</taxon>
        <taxon>Alphaproteobacteria</taxon>
        <taxon>Rhodobacterales</taxon>
        <taxon>Roseobacteraceae</taxon>
        <taxon>Jannaschia</taxon>
    </lineage>
</organism>
<accession>A0A0M6YLJ7</accession>